<feature type="domain" description="Tr-type G" evidence="1">
    <location>
        <begin position="76"/>
        <end position="274"/>
    </location>
</feature>
<dbReference type="AlphaFoldDB" id="A0AAF0TLE2"/>
<dbReference type="Pfam" id="PF00009">
    <property type="entry name" value="GTP_EFTU"/>
    <property type="match status" value="1"/>
</dbReference>
<dbReference type="Gene3D" id="2.40.50.250">
    <property type="entry name" value="bipa protein"/>
    <property type="match status" value="1"/>
</dbReference>
<accession>A0AAF0TLE2</accession>
<dbReference type="Proteomes" id="UP001234989">
    <property type="component" value="Chromosome 3"/>
</dbReference>
<dbReference type="InterPro" id="IPR000795">
    <property type="entry name" value="T_Tr_GTP-bd_dom"/>
</dbReference>
<dbReference type="InterPro" id="IPR047043">
    <property type="entry name" value="BipA_III"/>
</dbReference>
<dbReference type="GO" id="GO:0042254">
    <property type="term" value="P:ribosome biogenesis"/>
    <property type="evidence" value="ECO:0007669"/>
    <property type="project" value="UniProtKB-ARBA"/>
</dbReference>
<dbReference type="InterPro" id="IPR004161">
    <property type="entry name" value="EFTu-like_2"/>
</dbReference>
<dbReference type="PANTHER" id="PTHR42908:SF8">
    <property type="entry name" value="TR-TYPE G DOMAIN-CONTAINING PROTEIN"/>
    <property type="match status" value="1"/>
</dbReference>
<dbReference type="FunFam" id="3.40.50.300:FF:000055">
    <property type="entry name" value="GTP-binding protein TypA"/>
    <property type="match status" value="1"/>
</dbReference>
<keyword evidence="3" id="KW-1185">Reference proteome</keyword>
<dbReference type="PRINTS" id="PR00315">
    <property type="entry name" value="ELONGATNFCT"/>
</dbReference>
<dbReference type="Gene3D" id="2.40.30.10">
    <property type="entry name" value="Translation factors"/>
    <property type="match status" value="1"/>
</dbReference>
<dbReference type="Gene3D" id="3.30.70.240">
    <property type="match status" value="1"/>
</dbReference>
<organism evidence="2 3">
    <name type="scientific">Solanum verrucosum</name>
    <dbReference type="NCBI Taxonomy" id="315347"/>
    <lineage>
        <taxon>Eukaryota</taxon>
        <taxon>Viridiplantae</taxon>
        <taxon>Streptophyta</taxon>
        <taxon>Embryophyta</taxon>
        <taxon>Tracheophyta</taxon>
        <taxon>Spermatophyta</taxon>
        <taxon>Magnoliopsida</taxon>
        <taxon>eudicotyledons</taxon>
        <taxon>Gunneridae</taxon>
        <taxon>Pentapetalae</taxon>
        <taxon>asterids</taxon>
        <taxon>lamiids</taxon>
        <taxon>Solanales</taxon>
        <taxon>Solanaceae</taxon>
        <taxon>Solanoideae</taxon>
        <taxon>Solaneae</taxon>
        <taxon>Solanum</taxon>
    </lineage>
</organism>
<dbReference type="Pfam" id="PF00679">
    <property type="entry name" value="EFG_C"/>
    <property type="match status" value="1"/>
</dbReference>
<dbReference type="NCBIfam" id="TIGR01394">
    <property type="entry name" value="TypA_BipA"/>
    <property type="match status" value="1"/>
</dbReference>
<dbReference type="InterPro" id="IPR009000">
    <property type="entry name" value="Transl_B-barrel_sf"/>
</dbReference>
<sequence length="709" mass="78775">MEMSMASTTPCFSLPKKTFCISTPIFKKHLFGTTLPCCLSAKLPLKLNPIPTSIKCAVSEATQAPSEKKSQLMRRSDIRNIAIVAHVDHGKTTLVDSMLKQAKVFRDNQFVQERIMDSNDIERERGITILSKNTSITYKDTKINIIDTPGHSDFGGEVERGYQTVDFGNRGIGKVDSVEGPMPQTRFVLKKALEFGHAVVVVVNKIDRPSARPEFVVNSTFELFIELNATDEQCDFQVIYASGIKGKAGLSPENLGEDLGSLFEAVIRCIPGPKINKDGALQMLATNIEYEEHKGRIAIGRVHAGSLRRGMDVKICTSEDACRFGRVSELFVYEKFSRVPAETVEAGDICAVCGIDDIQIGETIADKSDGKPLPSIKVEEPTVKMSFSVNTSPFVGRERDYEVVADFHQLKGHQLDYAKEHQRSSSLLEQRWESGKYVTSRNLRDRLYRELERNLAMKVEDGETADTFIVSGRGTLHITILIENMRREGYEFMVGPPKVINKRVNDKLLEPFEIATVEVPEEHMGSVVELLGKRRGQMFDMQGLGSEGTTFLKYKIPTRGLLGLRNSILTASRGTAILNTVFESYEPWAGDISTRDLGSLVAFDDGTSTSYALMSSQDRGQLFIGPGVDVYKGQIVGIHQRSGDLALNVCKKKAATNVRSNKEVTVVLDTPLDFSLDDCIEYIQEDELVEVTPSSIRMLKNPKSAKKTR</sequence>
<name>A0AAF0TLE2_SOLVR</name>
<proteinExistence type="predicted"/>
<dbReference type="SUPFAM" id="SSF50447">
    <property type="entry name" value="Translation proteins"/>
    <property type="match status" value="1"/>
</dbReference>
<evidence type="ECO:0000259" key="1">
    <source>
        <dbReference type="PROSITE" id="PS51722"/>
    </source>
</evidence>
<dbReference type="Pfam" id="PF21018">
    <property type="entry name" value="BipA_C"/>
    <property type="match status" value="1"/>
</dbReference>
<dbReference type="GO" id="GO:0005525">
    <property type="term" value="F:GTP binding"/>
    <property type="evidence" value="ECO:0007669"/>
    <property type="project" value="InterPro"/>
</dbReference>
<dbReference type="GO" id="GO:0010467">
    <property type="term" value="P:gene expression"/>
    <property type="evidence" value="ECO:0007669"/>
    <property type="project" value="UniProtKB-ARBA"/>
</dbReference>
<dbReference type="InterPro" id="IPR006298">
    <property type="entry name" value="BipA"/>
</dbReference>
<dbReference type="FunFam" id="2.40.30.10:FF:000016">
    <property type="entry name" value="GTP-binding protein TypA"/>
    <property type="match status" value="1"/>
</dbReference>
<dbReference type="PROSITE" id="PS00301">
    <property type="entry name" value="G_TR_1"/>
    <property type="match status" value="1"/>
</dbReference>
<dbReference type="InterPro" id="IPR031157">
    <property type="entry name" value="G_TR_CS"/>
</dbReference>
<dbReference type="PROSITE" id="PS51722">
    <property type="entry name" value="G_TR_2"/>
    <property type="match status" value="1"/>
</dbReference>
<evidence type="ECO:0000313" key="3">
    <source>
        <dbReference type="Proteomes" id="UP001234989"/>
    </source>
</evidence>
<dbReference type="InterPro" id="IPR047041">
    <property type="entry name" value="BipA_GTP-bd_dom"/>
</dbReference>
<dbReference type="NCBIfam" id="TIGR00231">
    <property type="entry name" value="small_GTP"/>
    <property type="match status" value="1"/>
</dbReference>
<dbReference type="PANTHER" id="PTHR42908">
    <property type="entry name" value="TRANSLATION ELONGATION FACTOR-RELATED"/>
    <property type="match status" value="1"/>
</dbReference>
<dbReference type="CDD" id="cd03710">
    <property type="entry name" value="BipA_TypA_C"/>
    <property type="match status" value="1"/>
</dbReference>
<reference evidence="2" key="1">
    <citation type="submission" date="2023-08" db="EMBL/GenBank/DDBJ databases">
        <title>A de novo genome assembly of Solanum verrucosum Schlechtendal, a Mexican diploid species geographically isolated from the other diploid A-genome species in potato relatives.</title>
        <authorList>
            <person name="Hosaka K."/>
        </authorList>
    </citation>
    <scope>NUCLEOTIDE SEQUENCE</scope>
    <source>
        <tissue evidence="2">Young leaves</tissue>
    </source>
</reference>
<dbReference type="GO" id="GO:0009409">
    <property type="term" value="P:response to cold"/>
    <property type="evidence" value="ECO:0007669"/>
    <property type="project" value="UniProtKB-ARBA"/>
</dbReference>
<dbReference type="InterPro" id="IPR048876">
    <property type="entry name" value="BipA_C"/>
</dbReference>
<dbReference type="SUPFAM" id="SSF52540">
    <property type="entry name" value="P-loop containing nucleoside triphosphate hydrolases"/>
    <property type="match status" value="1"/>
</dbReference>
<dbReference type="GO" id="GO:1990904">
    <property type="term" value="C:ribonucleoprotein complex"/>
    <property type="evidence" value="ECO:0007669"/>
    <property type="project" value="TreeGrafter"/>
</dbReference>
<dbReference type="SUPFAM" id="SSF54980">
    <property type="entry name" value="EF-G C-terminal domain-like"/>
    <property type="match status" value="2"/>
</dbReference>
<dbReference type="InterPro" id="IPR047042">
    <property type="entry name" value="BipA_II"/>
</dbReference>
<dbReference type="Pfam" id="PF03144">
    <property type="entry name" value="GTP_EFTU_D2"/>
    <property type="match status" value="1"/>
</dbReference>
<dbReference type="Gene3D" id="3.30.70.870">
    <property type="entry name" value="Elongation Factor G (Translational Gtpase), domain 3"/>
    <property type="match status" value="1"/>
</dbReference>
<gene>
    <name evidence="2" type="ORF">MTR67_012938</name>
</gene>
<dbReference type="InterPro" id="IPR042116">
    <property type="entry name" value="TypA/BipA_C"/>
</dbReference>
<dbReference type="InterPro" id="IPR000640">
    <property type="entry name" value="EFG_V-like"/>
</dbReference>
<dbReference type="EMBL" id="CP133614">
    <property type="protein sequence ID" value="WMV19553.1"/>
    <property type="molecule type" value="Genomic_DNA"/>
</dbReference>
<dbReference type="Gene3D" id="3.40.50.300">
    <property type="entry name" value="P-loop containing nucleotide triphosphate hydrolases"/>
    <property type="match status" value="1"/>
</dbReference>
<dbReference type="GO" id="GO:0003924">
    <property type="term" value="F:GTPase activity"/>
    <property type="evidence" value="ECO:0007669"/>
    <property type="project" value="InterPro"/>
</dbReference>
<dbReference type="GO" id="GO:0005829">
    <property type="term" value="C:cytosol"/>
    <property type="evidence" value="ECO:0007669"/>
    <property type="project" value="TreeGrafter"/>
</dbReference>
<evidence type="ECO:0000313" key="2">
    <source>
        <dbReference type="EMBL" id="WMV19553.1"/>
    </source>
</evidence>
<dbReference type="FunFam" id="2.40.50.250:FF:000001">
    <property type="entry name" value="GTP-binding protein TypA"/>
    <property type="match status" value="1"/>
</dbReference>
<dbReference type="CDD" id="cd16263">
    <property type="entry name" value="BipA_III"/>
    <property type="match status" value="1"/>
</dbReference>
<dbReference type="InterPro" id="IPR027417">
    <property type="entry name" value="P-loop_NTPase"/>
</dbReference>
<dbReference type="CDD" id="cd03691">
    <property type="entry name" value="BipA_TypA_II"/>
    <property type="match status" value="1"/>
</dbReference>
<dbReference type="InterPro" id="IPR035651">
    <property type="entry name" value="BipA_V"/>
</dbReference>
<dbReference type="CDD" id="cd01891">
    <property type="entry name" value="TypA_BipA"/>
    <property type="match status" value="1"/>
</dbReference>
<dbReference type="SMART" id="SM00838">
    <property type="entry name" value="EFG_C"/>
    <property type="match status" value="1"/>
</dbReference>
<dbReference type="InterPro" id="IPR035647">
    <property type="entry name" value="EFG_III/V"/>
</dbReference>
<protein>
    <recommendedName>
        <fullName evidence="1">Tr-type G domain-containing protein</fullName>
    </recommendedName>
</protein>
<dbReference type="InterPro" id="IPR005225">
    <property type="entry name" value="Small_GTP-bd"/>
</dbReference>
<dbReference type="FunFam" id="3.30.70.240:FF:000002">
    <property type="entry name" value="GTP-binding protein TypA"/>
    <property type="match status" value="1"/>
</dbReference>